<keyword evidence="3" id="KW-1185">Reference proteome</keyword>
<evidence type="ECO:0000313" key="2">
    <source>
        <dbReference type="EMBL" id="MST61456.1"/>
    </source>
</evidence>
<keyword evidence="1" id="KW-1133">Transmembrane helix</keyword>
<accession>A0A6N7X9X7</accession>
<feature type="transmembrane region" description="Helical" evidence="1">
    <location>
        <begin position="7"/>
        <end position="26"/>
    </location>
</feature>
<sequence>MRNGKIFISVTTFLYLFLNILINYVAFNKLVLILIIISNIVISCFFTVEYLGYKKRIFTFIVSMLIIIGIHFLSAFLFESGMTFAARKPIDDGRYSLIKLYSYIGFFIVQNTLNYLLYAQKTDTN</sequence>
<feature type="transmembrane region" description="Helical" evidence="1">
    <location>
        <begin position="98"/>
        <end position="118"/>
    </location>
</feature>
<feature type="transmembrane region" description="Helical" evidence="1">
    <location>
        <begin position="32"/>
        <end position="51"/>
    </location>
</feature>
<reference evidence="2 3" key="1">
    <citation type="submission" date="2019-08" db="EMBL/GenBank/DDBJ databases">
        <title>In-depth cultivation of the pig gut microbiome towards novel bacterial diversity and tailored functional studies.</title>
        <authorList>
            <person name="Wylensek D."/>
            <person name="Hitch T.C.A."/>
            <person name="Clavel T."/>
        </authorList>
    </citation>
    <scope>NUCLEOTIDE SEQUENCE [LARGE SCALE GENOMIC DNA]</scope>
    <source>
        <strain evidence="2 3">WCA-SAB-591-4A-A</strain>
    </source>
</reference>
<keyword evidence="1" id="KW-0812">Transmembrane</keyword>
<protein>
    <submittedName>
        <fullName evidence="2">Uncharacterized protein</fullName>
    </submittedName>
</protein>
<feature type="transmembrane region" description="Helical" evidence="1">
    <location>
        <begin position="58"/>
        <end position="78"/>
    </location>
</feature>
<proteinExistence type="predicted"/>
<gene>
    <name evidence="2" type="ORF">FYJ71_00470</name>
</gene>
<dbReference type="EMBL" id="VUNE01000001">
    <property type="protein sequence ID" value="MST61456.1"/>
    <property type="molecule type" value="Genomic_DNA"/>
</dbReference>
<dbReference type="AlphaFoldDB" id="A0A6N7X9X7"/>
<evidence type="ECO:0000256" key="1">
    <source>
        <dbReference type="SAM" id="Phobius"/>
    </source>
</evidence>
<dbReference type="RefSeq" id="WP_154536894.1">
    <property type="nucleotide sequence ID" value="NZ_JAQYHJ010000009.1"/>
</dbReference>
<organism evidence="2 3">
    <name type="scientific">Peptostreptococcus porci</name>
    <dbReference type="NCBI Taxonomy" id="2652282"/>
    <lineage>
        <taxon>Bacteria</taxon>
        <taxon>Bacillati</taxon>
        <taxon>Bacillota</taxon>
        <taxon>Clostridia</taxon>
        <taxon>Peptostreptococcales</taxon>
        <taxon>Peptostreptococcaceae</taxon>
        <taxon>Peptostreptococcus</taxon>
    </lineage>
</organism>
<evidence type="ECO:0000313" key="3">
    <source>
        <dbReference type="Proteomes" id="UP000440713"/>
    </source>
</evidence>
<dbReference type="Proteomes" id="UP000440713">
    <property type="component" value="Unassembled WGS sequence"/>
</dbReference>
<keyword evidence="1" id="KW-0472">Membrane</keyword>
<name>A0A6N7X9X7_9FIRM</name>
<comment type="caution">
    <text evidence="2">The sequence shown here is derived from an EMBL/GenBank/DDBJ whole genome shotgun (WGS) entry which is preliminary data.</text>
</comment>